<evidence type="ECO:0000259" key="1">
    <source>
        <dbReference type="SMART" id="SM00833"/>
    </source>
</evidence>
<reference evidence="2 3" key="1">
    <citation type="submission" date="2019-11" db="EMBL/GenBank/DDBJ databases">
        <title>Gordonia sp. nov., a novel actinobacterium isolated from mangrove soil in Hainan.</title>
        <authorList>
            <person name="Huang X."/>
            <person name="Xie Y."/>
            <person name="Chu X."/>
            <person name="Xiao K."/>
        </authorList>
    </citation>
    <scope>NUCLEOTIDE SEQUENCE [LARGE SCALE GENOMIC DNA]</scope>
    <source>
        <strain evidence="2 3">HNM0687</strain>
    </source>
</reference>
<dbReference type="PANTHER" id="PTHR43603">
    <property type="entry name" value="COBW DOMAIN-CONTAINING PROTEIN DDB_G0274527"/>
    <property type="match status" value="1"/>
</dbReference>
<dbReference type="NCBIfam" id="NF047431">
    <property type="entry name" value="hiber_recruit"/>
    <property type="match status" value="1"/>
</dbReference>
<name>A0A6L7GTR1_9ACTN</name>
<dbReference type="InterPro" id="IPR003495">
    <property type="entry name" value="CobW/HypB/UreG_nucleotide-bd"/>
</dbReference>
<evidence type="ECO:0000313" key="2">
    <source>
        <dbReference type="EMBL" id="MXP22872.1"/>
    </source>
</evidence>
<organism evidence="2 3">
    <name type="scientific">Gordonia mangrovi</name>
    <dbReference type="NCBI Taxonomy" id="2665643"/>
    <lineage>
        <taxon>Bacteria</taxon>
        <taxon>Bacillati</taxon>
        <taxon>Actinomycetota</taxon>
        <taxon>Actinomycetes</taxon>
        <taxon>Mycobacteriales</taxon>
        <taxon>Gordoniaceae</taxon>
        <taxon>Gordonia</taxon>
    </lineage>
</organism>
<sequence length="482" mass="52186">MIGVSPTVTVPSSRGKWKLLSTRWWTVNDRGSAQEQGAEATSDGRTPVVLVTGLDSEVVSRVGDALTADEPGVAAGTVLVHHDLSDVSDGRVARRMSWVDPDGRRRERTVGVKLAHGCVSCTLREDLLPLLRRLHRRSAVRRIVLTLDPILEPERIAWAVAEVVVEGMPGFVDGPASRDVRIEATIACVAEQDWLESATGDTTLAEAGFGPVDDERTLAQVAVGQVAFADALVVAGCDPAMRDAWESARLTAVLKRLAPHAPIMMELPQRPATPLLVARLLAHVSPTSRRGRVDAPHDPLLRGEPPLDADCGVRWMEFHADRPMHPARLHDAIDALLDGVVTARGRIWLATQSDEALWLESAGGALQVAHGGRWLAAMSDEDINSVSLERRAMGALRWDADHGDRHTSLVALVHRADVNEIHAALRSACLNEVEFAAGQDFWATFDDPFGGFHADPCDDLDPPVGDVVDAVTIIDHIDPREA</sequence>
<keyword evidence="3" id="KW-1185">Reference proteome</keyword>
<dbReference type="InterPro" id="IPR011629">
    <property type="entry name" value="CobW-like_C"/>
</dbReference>
<dbReference type="InterPro" id="IPR051927">
    <property type="entry name" value="Zn_Chap_cDPG_Synth"/>
</dbReference>
<dbReference type="Pfam" id="PF07683">
    <property type="entry name" value="CobW_C"/>
    <property type="match status" value="1"/>
</dbReference>
<dbReference type="PANTHER" id="PTHR43603:SF1">
    <property type="entry name" value="ZINC-REGULATED GTPASE METALLOPROTEIN ACTIVATOR 1"/>
    <property type="match status" value="1"/>
</dbReference>
<dbReference type="Pfam" id="PF02492">
    <property type="entry name" value="cobW"/>
    <property type="match status" value="1"/>
</dbReference>
<protein>
    <submittedName>
        <fullName evidence="2">GTPase</fullName>
    </submittedName>
</protein>
<dbReference type="Proteomes" id="UP000475545">
    <property type="component" value="Unassembled WGS sequence"/>
</dbReference>
<evidence type="ECO:0000313" key="3">
    <source>
        <dbReference type="Proteomes" id="UP000475545"/>
    </source>
</evidence>
<dbReference type="InterPro" id="IPR027417">
    <property type="entry name" value="P-loop_NTPase"/>
</dbReference>
<dbReference type="SUPFAM" id="SSF90002">
    <property type="entry name" value="Hypothetical protein YjiA, C-terminal domain"/>
    <property type="match status" value="1"/>
</dbReference>
<dbReference type="AlphaFoldDB" id="A0A6L7GTR1"/>
<accession>A0A6L7GTR1</accession>
<feature type="domain" description="CobW C-terminal" evidence="1">
    <location>
        <begin position="313"/>
        <end position="430"/>
    </location>
</feature>
<gene>
    <name evidence="2" type="ORF">GIY30_16140</name>
</gene>
<dbReference type="EMBL" id="WMBR01000004">
    <property type="protein sequence ID" value="MXP22872.1"/>
    <property type="molecule type" value="Genomic_DNA"/>
</dbReference>
<dbReference type="SMART" id="SM00833">
    <property type="entry name" value="CobW_C"/>
    <property type="match status" value="1"/>
</dbReference>
<dbReference type="Gene3D" id="3.40.50.300">
    <property type="entry name" value="P-loop containing nucleotide triphosphate hydrolases"/>
    <property type="match status" value="1"/>
</dbReference>
<comment type="caution">
    <text evidence="2">The sequence shown here is derived from an EMBL/GenBank/DDBJ whole genome shotgun (WGS) entry which is preliminary data.</text>
</comment>
<proteinExistence type="predicted"/>